<evidence type="ECO:0000313" key="2">
    <source>
        <dbReference type="EMBL" id="KDR66764.1"/>
    </source>
</evidence>
<dbReference type="AlphaFoldDB" id="A0A067SG83"/>
<dbReference type="Proteomes" id="UP000027222">
    <property type="component" value="Unassembled WGS sequence"/>
</dbReference>
<name>A0A067SG83_GALM3</name>
<sequence>MDSYWNYSPLSKPRVILNLDVQPPEEQLDDMLVLAWIKLGHSFSIRICLNQAVLPYAVVVSFLSLRRRSGYRCCHRRGGHAVRMPSLRDLPVGDWTIVRLSSVEPPSLTLPPAKACAAGGAAPSTPNDTSPATSFPSCFTPLAAISTKRSPALLTVPVRAGEFSVDSGFDRT</sequence>
<accession>A0A067SG83</accession>
<keyword evidence="3" id="KW-1185">Reference proteome</keyword>
<evidence type="ECO:0000256" key="1">
    <source>
        <dbReference type="SAM" id="Phobius"/>
    </source>
</evidence>
<keyword evidence="1" id="KW-0812">Transmembrane</keyword>
<feature type="transmembrane region" description="Helical" evidence="1">
    <location>
        <begin position="43"/>
        <end position="65"/>
    </location>
</feature>
<keyword evidence="1" id="KW-0472">Membrane</keyword>
<keyword evidence="1" id="KW-1133">Transmembrane helix</keyword>
<dbReference type="EMBL" id="KL142420">
    <property type="protein sequence ID" value="KDR66764.1"/>
    <property type="molecule type" value="Genomic_DNA"/>
</dbReference>
<reference evidence="3" key="1">
    <citation type="journal article" date="2014" name="Proc. Natl. Acad. Sci. U.S.A.">
        <title>Extensive sampling of basidiomycete genomes demonstrates inadequacy of the white-rot/brown-rot paradigm for wood decay fungi.</title>
        <authorList>
            <person name="Riley R."/>
            <person name="Salamov A.A."/>
            <person name="Brown D.W."/>
            <person name="Nagy L.G."/>
            <person name="Floudas D."/>
            <person name="Held B.W."/>
            <person name="Levasseur A."/>
            <person name="Lombard V."/>
            <person name="Morin E."/>
            <person name="Otillar R."/>
            <person name="Lindquist E.A."/>
            <person name="Sun H."/>
            <person name="LaButti K.M."/>
            <person name="Schmutz J."/>
            <person name="Jabbour D."/>
            <person name="Luo H."/>
            <person name="Baker S.E."/>
            <person name="Pisabarro A.G."/>
            <person name="Walton J.D."/>
            <person name="Blanchette R.A."/>
            <person name="Henrissat B."/>
            <person name="Martin F."/>
            <person name="Cullen D."/>
            <person name="Hibbett D.S."/>
            <person name="Grigoriev I.V."/>
        </authorList>
    </citation>
    <scope>NUCLEOTIDE SEQUENCE [LARGE SCALE GENOMIC DNA]</scope>
    <source>
        <strain evidence="3">CBS 339.88</strain>
    </source>
</reference>
<protein>
    <submittedName>
        <fullName evidence="2">Uncharacterized protein</fullName>
    </submittedName>
</protein>
<organism evidence="2 3">
    <name type="scientific">Galerina marginata (strain CBS 339.88)</name>
    <dbReference type="NCBI Taxonomy" id="685588"/>
    <lineage>
        <taxon>Eukaryota</taxon>
        <taxon>Fungi</taxon>
        <taxon>Dikarya</taxon>
        <taxon>Basidiomycota</taxon>
        <taxon>Agaricomycotina</taxon>
        <taxon>Agaricomycetes</taxon>
        <taxon>Agaricomycetidae</taxon>
        <taxon>Agaricales</taxon>
        <taxon>Agaricineae</taxon>
        <taxon>Strophariaceae</taxon>
        <taxon>Galerina</taxon>
    </lineage>
</organism>
<dbReference type="HOGENOM" id="CLU_1555377_0_0_1"/>
<proteinExistence type="predicted"/>
<gene>
    <name evidence="2" type="ORF">GALMADRAFT_1140320</name>
</gene>
<evidence type="ECO:0000313" key="3">
    <source>
        <dbReference type="Proteomes" id="UP000027222"/>
    </source>
</evidence>